<keyword evidence="3" id="KW-0862">Zinc</keyword>
<keyword evidence="2" id="KW-0479">Metal-binding</keyword>
<sequence length="139" mass="16002">MSQSILLEGGCLCGYIRYRATALPFATEYCHCRMCQKTSGAPATTWMDFKVDQLKWLSQRPTEFESSKFVRRGFCPQCGSSISFRDVRHADYLTVTINSLDSPQLIEPTRHIYTEDQMSWLTISDGHPRFKKGPHQNEE</sequence>
<evidence type="ECO:0000313" key="6">
    <source>
        <dbReference type="EMBL" id="TQV73643.1"/>
    </source>
</evidence>
<dbReference type="Proteomes" id="UP000317839">
    <property type="component" value="Unassembled WGS sequence"/>
</dbReference>
<dbReference type="Pfam" id="PF04828">
    <property type="entry name" value="GFA"/>
    <property type="match status" value="1"/>
</dbReference>
<evidence type="ECO:0000256" key="2">
    <source>
        <dbReference type="ARBA" id="ARBA00022723"/>
    </source>
</evidence>
<evidence type="ECO:0000256" key="3">
    <source>
        <dbReference type="ARBA" id="ARBA00022833"/>
    </source>
</evidence>
<name>A0A545T8U2_9GAMM</name>
<dbReference type="InterPro" id="IPR006913">
    <property type="entry name" value="CENP-V/GFA"/>
</dbReference>
<keyword evidence="7" id="KW-1185">Reference proteome</keyword>
<evidence type="ECO:0000256" key="1">
    <source>
        <dbReference type="ARBA" id="ARBA00005495"/>
    </source>
</evidence>
<dbReference type="PANTHER" id="PTHR33337">
    <property type="entry name" value="GFA DOMAIN-CONTAINING PROTEIN"/>
    <property type="match status" value="1"/>
</dbReference>
<dbReference type="GO" id="GO:0016846">
    <property type="term" value="F:carbon-sulfur lyase activity"/>
    <property type="evidence" value="ECO:0007669"/>
    <property type="project" value="InterPro"/>
</dbReference>
<dbReference type="AlphaFoldDB" id="A0A545T8U2"/>
<accession>A0A545T8U2</accession>
<organism evidence="6 7">
    <name type="scientific">Aliikangiella marina</name>
    <dbReference type="NCBI Taxonomy" id="1712262"/>
    <lineage>
        <taxon>Bacteria</taxon>
        <taxon>Pseudomonadati</taxon>
        <taxon>Pseudomonadota</taxon>
        <taxon>Gammaproteobacteria</taxon>
        <taxon>Oceanospirillales</taxon>
        <taxon>Pleioneaceae</taxon>
        <taxon>Aliikangiella</taxon>
    </lineage>
</organism>
<dbReference type="EMBL" id="VIKR01000003">
    <property type="protein sequence ID" value="TQV73643.1"/>
    <property type="molecule type" value="Genomic_DNA"/>
</dbReference>
<gene>
    <name evidence="6" type="ORF">FLL45_12270</name>
</gene>
<evidence type="ECO:0000256" key="4">
    <source>
        <dbReference type="ARBA" id="ARBA00023239"/>
    </source>
</evidence>
<keyword evidence="4" id="KW-0456">Lyase</keyword>
<reference evidence="6 7" key="1">
    <citation type="submission" date="2019-06" db="EMBL/GenBank/DDBJ databases">
        <title>Draft genome of Aliikangiella marina GYP-15.</title>
        <authorList>
            <person name="Wang G."/>
        </authorList>
    </citation>
    <scope>NUCLEOTIDE SEQUENCE [LARGE SCALE GENOMIC DNA]</scope>
    <source>
        <strain evidence="6 7">GYP-15</strain>
    </source>
</reference>
<dbReference type="InterPro" id="IPR011057">
    <property type="entry name" value="Mss4-like_sf"/>
</dbReference>
<dbReference type="GO" id="GO:0046872">
    <property type="term" value="F:metal ion binding"/>
    <property type="evidence" value="ECO:0007669"/>
    <property type="project" value="UniProtKB-KW"/>
</dbReference>
<evidence type="ECO:0000259" key="5">
    <source>
        <dbReference type="PROSITE" id="PS51891"/>
    </source>
</evidence>
<dbReference type="PANTHER" id="PTHR33337:SF40">
    <property type="entry name" value="CENP-V_GFA DOMAIN-CONTAINING PROTEIN-RELATED"/>
    <property type="match status" value="1"/>
</dbReference>
<comment type="caution">
    <text evidence="6">The sequence shown here is derived from an EMBL/GenBank/DDBJ whole genome shotgun (WGS) entry which is preliminary data.</text>
</comment>
<dbReference type="SUPFAM" id="SSF51316">
    <property type="entry name" value="Mss4-like"/>
    <property type="match status" value="1"/>
</dbReference>
<protein>
    <submittedName>
        <fullName evidence="6">GFA family protein</fullName>
    </submittedName>
</protein>
<feature type="domain" description="CENP-V/GFA" evidence="5">
    <location>
        <begin position="7"/>
        <end position="114"/>
    </location>
</feature>
<dbReference type="RefSeq" id="WP_142942351.1">
    <property type="nucleotide sequence ID" value="NZ_VIKR01000003.1"/>
</dbReference>
<evidence type="ECO:0000313" key="7">
    <source>
        <dbReference type="Proteomes" id="UP000317839"/>
    </source>
</evidence>
<comment type="similarity">
    <text evidence="1">Belongs to the Gfa family.</text>
</comment>
<proteinExistence type="inferred from homology"/>
<dbReference type="Gene3D" id="3.90.1590.10">
    <property type="entry name" value="glutathione-dependent formaldehyde- activating enzyme (gfa)"/>
    <property type="match status" value="1"/>
</dbReference>
<dbReference type="OrthoDB" id="9786619at2"/>
<dbReference type="PROSITE" id="PS51891">
    <property type="entry name" value="CENP_V_GFA"/>
    <property type="match status" value="1"/>
</dbReference>